<feature type="compositionally biased region" description="Pro residues" evidence="1">
    <location>
        <begin position="1"/>
        <end position="10"/>
    </location>
</feature>
<dbReference type="PANTHER" id="PTHR33327:SF3">
    <property type="entry name" value="RNA-DIRECTED DNA POLYMERASE"/>
    <property type="match status" value="1"/>
</dbReference>
<protein>
    <recommendedName>
        <fullName evidence="2">DUF7041 domain-containing protein</fullName>
    </recommendedName>
</protein>
<dbReference type="Pfam" id="PF23055">
    <property type="entry name" value="DUF7041"/>
    <property type="match status" value="1"/>
</dbReference>
<organism evidence="3 4">
    <name type="scientific">Tetragonisca angustula</name>
    <dbReference type="NCBI Taxonomy" id="166442"/>
    <lineage>
        <taxon>Eukaryota</taxon>
        <taxon>Metazoa</taxon>
        <taxon>Ecdysozoa</taxon>
        <taxon>Arthropoda</taxon>
        <taxon>Hexapoda</taxon>
        <taxon>Insecta</taxon>
        <taxon>Pterygota</taxon>
        <taxon>Neoptera</taxon>
        <taxon>Endopterygota</taxon>
        <taxon>Hymenoptera</taxon>
        <taxon>Apocrita</taxon>
        <taxon>Aculeata</taxon>
        <taxon>Apoidea</taxon>
        <taxon>Anthophila</taxon>
        <taxon>Apidae</taxon>
        <taxon>Tetragonisca</taxon>
    </lineage>
</organism>
<sequence>MATPDSPTPTWPAENQEEARVPPVDNTTEINSMMVPYPVPDVAAGDLDVIREPTWSAMVLPKLRPFNKDYANVWFIQAEASMNLARITSDTMKFYYIMSELDPEMFFLVEDIAETPPATDKYPAIKKRLLQLFGQSTESKVRQLSTCRRGDEKPSHFLQRLKSLVGRNISDALLRVIFLEQIPDTLRDILLVREEDIDLFELALLADKMIELEAPVPTVSRSKTTGEDMTTMCQALSHQITELANQLKELKIECSRQHGRQQRQRSKSRNKRSPARRRSQSRERNTGLCYYHRRFGAQAYRCAVPCTW</sequence>
<dbReference type="EMBL" id="JAWNGG020000212">
    <property type="protein sequence ID" value="KAK9296482.1"/>
    <property type="molecule type" value="Genomic_DNA"/>
</dbReference>
<evidence type="ECO:0000259" key="2">
    <source>
        <dbReference type="Pfam" id="PF23055"/>
    </source>
</evidence>
<feature type="region of interest" description="Disordered" evidence="1">
    <location>
        <begin position="1"/>
        <end position="21"/>
    </location>
</feature>
<feature type="compositionally biased region" description="Basic residues" evidence="1">
    <location>
        <begin position="257"/>
        <end position="279"/>
    </location>
</feature>
<evidence type="ECO:0000313" key="4">
    <source>
        <dbReference type="Proteomes" id="UP001432146"/>
    </source>
</evidence>
<dbReference type="AlphaFoldDB" id="A0AAW0ZFN1"/>
<feature type="domain" description="DUF7041" evidence="2">
    <location>
        <begin position="64"/>
        <end position="145"/>
    </location>
</feature>
<evidence type="ECO:0000256" key="1">
    <source>
        <dbReference type="SAM" id="MobiDB-lite"/>
    </source>
</evidence>
<dbReference type="InterPro" id="IPR055469">
    <property type="entry name" value="DUF7041"/>
</dbReference>
<evidence type="ECO:0000313" key="3">
    <source>
        <dbReference type="EMBL" id="KAK9296482.1"/>
    </source>
</evidence>
<feature type="region of interest" description="Disordered" evidence="1">
    <location>
        <begin position="255"/>
        <end position="283"/>
    </location>
</feature>
<dbReference type="Proteomes" id="UP001432146">
    <property type="component" value="Unassembled WGS sequence"/>
</dbReference>
<keyword evidence="4" id="KW-1185">Reference proteome</keyword>
<proteinExistence type="predicted"/>
<dbReference type="PANTHER" id="PTHR33327">
    <property type="entry name" value="ENDONUCLEASE"/>
    <property type="match status" value="1"/>
</dbReference>
<reference evidence="3 4" key="1">
    <citation type="submission" date="2024-05" db="EMBL/GenBank/DDBJ databases">
        <title>The nuclear and mitochondrial genome assemblies of Tetragonisca angustula (Apidae: Meliponini), a tiny yet remarkable pollinator in the Neotropics.</title>
        <authorList>
            <person name="Ferrari R."/>
            <person name="Ricardo P.C."/>
            <person name="Dias F.C."/>
            <person name="Araujo N.S."/>
            <person name="Soares D.O."/>
            <person name="Zhou Q.-S."/>
            <person name="Zhu C.-D."/>
            <person name="Coutinho L."/>
            <person name="Airas M.C."/>
            <person name="Batista T.M."/>
        </authorList>
    </citation>
    <scope>NUCLEOTIDE SEQUENCE [LARGE SCALE GENOMIC DNA]</scope>
    <source>
        <strain evidence="3">ASF017062</strain>
        <tissue evidence="3">Abdomen</tissue>
    </source>
</reference>
<accession>A0AAW0ZFN1</accession>
<gene>
    <name evidence="3" type="ORF">QLX08_009531</name>
</gene>
<name>A0AAW0ZFN1_9HYME</name>
<comment type="caution">
    <text evidence="3">The sequence shown here is derived from an EMBL/GenBank/DDBJ whole genome shotgun (WGS) entry which is preliminary data.</text>
</comment>